<dbReference type="Proteomes" id="UP001597169">
    <property type="component" value="Unassembled WGS sequence"/>
</dbReference>
<keyword evidence="1" id="KW-1188">Viral release from host cell</keyword>
<evidence type="ECO:0000313" key="5">
    <source>
        <dbReference type="EMBL" id="MFD1128262.1"/>
    </source>
</evidence>
<keyword evidence="6" id="KW-1185">Reference proteome</keyword>
<dbReference type="PANTHER" id="PTHR37813:SF1">
    <property type="entry name" value="FELS-2 PROPHAGE PROTEIN"/>
    <property type="match status" value="1"/>
</dbReference>
<evidence type="ECO:0000259" key="4">
    <source>
        <dbReference type="Pfam" id="PF10145"/>
    </source>
</evidence>
<comment type="caution">
    <text evidence="5">The sequence shown here is derived from an EMBL/GenBank/DDBJ whole genome shotgun (WGS) entry which is preliminary data.</text>
</comment>
<proteinExistence type="predicted"/>
<dbReference type="EMBL" id="JBHTKX010000001">
    <property type="protein sequence ID" value="MFD1128262.1"/>
    <property type="molecule type" value="Genomic_DNA"/>
</dbReference>
<organism evidence="5 6">
    <name type="scientific">Paenibacillus provencensis</name>
    <dbReference type="NCBI Taxonomy" id="441151"/>
    <lineage>
        <taxon>Bacteria</taxon>
        <taxon>Bacillati</taxon>
        <taxon>Bacillota</taxon>
        <taxon>Bacilli</taxon>
        <taxon>Bacillales</taxon>
        <taxon>Paenibacillaceae</taxon>
        <taxon>Paenibacillus</taxon>
    </lineage>
</organism>
<keyword evidence="2" id="KW-0175">Coiled coil</keyword>
<gene>
    <name evidence="5" type="ORF">ACFQ3J_08765</name>
</gene>
<dbReference type="PANTHER" id="PTHR37813">
    <property type="entry name" value="FELS-2 PROPHAGE PROTEIN"/>
    <property type="match status" value="1"/>
</dbReference>
<feature type="region of interest" description="Disordered" evidence="3">
    <location>
        <begin position="883"/>
        <end position="908"/>
    </location>
</feature>
<name>A0ABW3PRT9_9BACL</name>
<evidence type="ECO:0000313" key="6">
    <source>
        <dbReference type="Proteomes" id="UP001597169"/>
    </source>
</evidence>
<dbReference type="InterPro" id="IPR010090">
    <property type="entry name" value="Phage_tape_meas"/>
</dbReference>
<evidence type="ECO:0000256" key="2">
    <source>
        <dbReference type="SAM" id="Coils"/>
    </source>
</evidence>
<evidence type="ECO:0000256" key="3">
    <source>
        <dbReference type="SAM" id="MobiDB-lite"/>
    </source>
</evidence>
<feature type="coiled-coil region" evidence="2">
    <location>
        <begin position="604"/>
        <end position="673"/>
    </location>
</feature>
<sequence length="908" mass="101057">MPKKYEMSFELNGDIDPKLTRTFDTMSRDVRDLGDDLESLRRTGGLRKLDRDAMEARGTFRQLTEDVQQFRDVFERTLQFTGAHAIITGTAGALGNMVGEFGALDDSVGHMGAATGATTEEMAQFKDTIEDIYNANVGEGFKDIADSLVNVRQVTDLSGEALQNATRDALILRDTFNYDVSETVRTVDALMRNMGLTADEAFNLIAQGSQKGLNRSGDLLDTLNEYSVHFSDAGYSAEEMFSILESGIKNGAFNLDKMGDLMKEFTIRIQSGDKAVSDAMGGLFGSAGRDTIIDGLADGSIQARDALDQIITELDQMEDANQRNEIAVGLFGTQYEDLRDSAVQALQETNGEFSRTLDTMQQMEDVKYDSLIKDIRELGRQMMDEIVIPIGEDLMPTLQNLTEWASDNTDLLKVIALGVPAGILAKNVIGITRDLSNVQRSFLDTSSDAGRFGKAFSLLPNPIGLAVGALGLITTGVIAYKEHQEEARQELIHMGEDIDKAFSDYEAVEQSRKRTEELTKEYDRLSAKIRDAETPAAQLTEARRKMKLVEEELIQLNPEILKAEDAKKASFRDQIDLANELLETRSNTTKIILDSEVTIGKSELPELENEYGNLSGQLSDLANNYDNLRRQYEQIDQYEAKEASIRADRTLSIEEQNQKIRDLIAEYQNLLGIDKDGNMGDFIAEMDGMRQSFEELPERMQTLQTEIGAMEESFQSLYDKQASLIEMELGGSLEDLAAKYDELSSSEKQRFDQAILEIEELNAAMDMLPESKKIDVSVVYQQTGRMPDFSTPEGKASRRIALRDPGFNGYAEGGLITKPELAWVGEGGDNEYIIPVNNSQRSKDLYAAAGNALGMSSSGHFAPVYSPKFEFYGPVNEQMVRKAADDSQRKWEQHMANLQRQQARRNLA</sequence>
<feature type="domain" description="Phage tail tape measure protein" evidence="4">
    <location>
        <begin position="141"/>
        <end position="332"/>
    </location>
</feature>
<accession>A0ABW3PRT9</accession>
<evidence type="ECO:0000256" key="1">
    <source>
        <dbReference type="ARBA" id="ARBA00022612"/>
    </source>
</evidence>
<dbReference type="RefSeq" id="WP_251583519.1">
    <property type="nucleotide sequence ID" value="NZ_JBHTKX010000001.1"/>
</dbReference>
<protein>
    <submittedName>
        <fullName evidence="5">Phage tail tape measure protein</fullName>
    </submittedName>
</protein>
<feature type="compositionally biased region" description="Basic and acidic residues" evidence="3">
    <location>
        <begin position="883"/>
        <end position="893"/>
    </location>
</feature>
<dbReference type="Pfam" id="PF10145">
    <property type="entry name" value="PhageMin_Tail"/>
    <property type="match status" value="1"/>
</dbReference>
<reference evidence="6" key="1">
    <citation type="journal article" date="2019" name="Int. J. Syst. Evol. Microbiol.">
        <title>The Global Catalogue of Microorganisms (GCM) 10K type strain sequencing project: providing services to taxonomists for standard genome sequencing and annotation.</title>
        <authorList>
            <consortium name="The Broad Institute Genomics Platform"/>
            <consortium name="The Broad Institute Genome Sequencing Center for Infectious Disease"/>
            <person name="Wu L."/>
            <person name="Ma J."/>
        </authorList>
    </citation>
    <scope>NUCLEOTIDE SEQUENCE [LARGE SCALE GENOMIC DNA]</scope>
    <source>
        <strain evidence="6">CCUG 53519</strain>
    </source>
</reference>